<name>A0A7J7KPV7_BUGNE</name>
<dbReference type="AlphaFoldDB" id="A0A7J7KPV7"/>
<proteinExistence type="predicted"/>
<gene>
    <name evidence="2" type="ORF">EB796_001435</name>
</gene>
<comment type="caution">
    <text evidence="2">The sequence shown here is derived from an EMBL/GenBank/DDBJ whole genome shotgun (WGS) entry which is preliminary data.</text>
</comment>
<dbReference type="OrthoDB" id="8964374at2759"/>
<feature type="compositionally biased region" description="Basic and acidic residues" evidence="1">
    <location>
        <begin position="180"/>
        <end position="196"/>
    </location>
</feature>
<feature type="region of interest" description="Disordered" evidence="1">
    <location>
        <begin position="180"/>
        <end position="213"/>
    </location>
</feature>
<sequence length="213" mass="24700">MPLDISVSGKYSIFTTMIQDEQKLSCSEVIAANPPADIFVWTRYDLLQSEVSENFTLTPLPSGTTEQINCLAKQTFGAGSLASRNQTSTAFRDDHKYDTIDERQLRRNREMSQREIAQGDMSWREMTQREMAQGETIQGEMTHGEMSQREIRQREMTHEEMSQRDKAQGEMSHREIRQREMTHGEMTHGEMSQRDNESEDDEHVLTETYLRPA</sequence>
<evidence type="ECO:0000256" key="1">
    <source>
        <dbReference type="SAM" id="MobiDB-lite"/>
    </source>
</evidence>
<organism evidence="2 3">
    <name type="scientific">Bugula neritina</name>
    <name type="common">Brown bryozoan</name>
    <name type="synonym">Sertularia neritina</name>
    <dbReference type="NCBI Taxonomy" id="10212"/>
    <lineage>
        <taxon>Eukaryota</taxon>
        <taxon>Metazoa</taxon>
        <taxon>Spiralia</taxon>
        <taxon>Lophotrochozoa</taxon>
        <taxon>Bryozoa</taxon>
        <taxon>Gymnolaemata</taxon>
        <taxon>Cheilostomatida</taxon>
        <taxon>Flustrina</taxon>
        <taxon>Buguloidea</taxon>
        <taxon>Bugulidae</taxon>
        <taxon>Bugula</taxon>
    </lineage>
</organism>
<reference evidence="2" key="1">
    <citation type="submission" date="2020-06" db="EMBL/GenBank/DDBJ databases">
        <title>Draft genome of Bugula neritina, a colonial animal packing powerful symbionts and potential medicines.</title>
        <authorList>
            <person name="Rayko M."/>
        </authorList>
    </citation>
    <scope>NUCLEOTIDE SEQUENCE [LARGE SCALE GENOMIC DNA]</scope>
    <source>
        <strain evidence="2">Kwan_BN1</strain>
    </source>
</reference>
<keyword evidence="3" id="KW-1185">Reference proteome</keyword>
<evidence type="ECO:0000313" key="2">
    <source>
        <dbReference type="EMBL" id="KAF6040221.1"/>
    </source>
</evidence>
<protein>
    <submittedName>
        <fullName evidence="2">Uncharacterized protein</fullName>
    </submittedName>
</protein>
<dbReference type="EMBL" id="VXIV02000164">
    <property type="protein sequence ID" value="KAF6040221.1"/>
    <property type="molecule type" value="Genomic_DNA"/>
</dbReference>
<dbReference type="Proteomes" id="UP000593567">
    <property type="component" value="Unassembled WGS sequence"/>
</dbReference>
<evidence type="ECO:0000313" key="3">
    <source>
        <dbReference type="Proteomes" id="UP000593567"/>
    </source>
</evidence>
<accession>A0A7J7KPV7</accession>